<keyword evidence="9" id="KW-1185">Reference proteome</keyword>
<evidence type="ECO:0000313" key="8">
    <source>
        <dbReference type="EMBL" id="PNM56076.1"/>
    </source>
</evidence>
<dbReference type="AlphaFoldDB" id="A0A2J9UX19"/>
<dbReference type="STRING" id="674.VM_05685"/>
<name>A0A2J9UX19_VIBMI</name>
<evidence type="ECO:0000256" key="4">
    <source>
        <dbReference type="ARBA" id="ARBA00022729"/>
    </source>
</evidence>
<dbReference type="GO" id="GO:0042597">
    <property type="term" value="C:periplasmic space"/>
    <property type="evidence" value="ECO:0007669"/>
    <property type="project" value="UniProtKB-SubCell"/>
</dbReference>
<dbReference type="PANTHER" id="PTHR43649">
    <property type="entry name" value="ARABINOSE-BINDING PROTEIN-RELATED"/>
    <property type="match status" value="1"/>
</dbReference>
<dbReference type="Gene3D" id="3.40.190.10">
    <property type="entry name" value="Periplasmic binding protein-like II"/>
    <property type="match status" value="2"/>
</dbReference>
<evidence type="ECO:0000256" key="6">
    <source>
        <dbReference type="ARBA" id="ARBA00049753"/>
    </source>
</evidence>
<evidence type="ECO:0000256" key="2">
    <source>
        <dbReference type="ARBA" id="ARBA00008520"/>
    </source>
</evidence>
<keyword evidence="3" id="KW-0813">Transport</keyword>
<reference evidence="8" key="1">
    <citation type="submission" date="2017-12" db="EMBL/GenBank/DDBJ databases">
        <title>FDA dAtabase for Regulatory Grade micrObial Sequences (FDA-ARGOS): Supporting development and validation of Infectious Disease Dx tests.</title>
        <authorList>
            <person name="Hoffmann M."/>
            <person name="Allard M."/>
            <person name="Evans P."/>
            <person name="Brown E."/>
            <person name="Tallon L.J."/>
            <person name="Sadzewicz L."/>
            <person name="Sengamalay N."/>
            <person name="Ott S."/>
            <person name="Godinez A."/>
            <person name="Nagaraj S."/>
            <person name="Vavikolanu K."/>
            <person name="Aluvathingal J."/>
            <person name="Nadendla S."/>
            <person name="Hobson J."/>
            <person name="Sichtig H."/>
        </authorList>
    </citation>
    <scope>NUCLEOTIDE SEQUENCE [LARGE SCALE GENOMIC DNA]</scope>
    <source>
        <strain evidence="8">FDAARGOS_113</strain>
    </source>
</reference>
<dbReference type="InterPro" id="IPR050490">
    <property type="entry name" value="Bact_solute-bd_prot1"/>
</dbReference>
<dbReference type="Proteomes" id="UP000053748">
    <property type="component" value="Unassembled WGS sequence"/>
</dbReference>
<comment type="similarity">
    <text evidence="2">Belongs to the bacterial solute-binding protein 1 family.</text>
</comment>
<comment type="caution">
    <text evidence="8">The sequence shown here is derived from an EMBL/GenBank/DDBJ whole genome shotgun (WGS) entry which is preliminary data.</text>
</comment>
<sequence>MLLRTFLCLFFFGYSSFSTAVEIMHWWTSAGEQRALQTLEQHLKQHQIEIQINPILGGGGDNAMTVLQARALAGNPPQLAQIEGPSIRDWDAIGILHNLNPVAAAEHWDEQLYPAVIHVNKTEQGYVALPLTLHRMNMLWVNNQLLKQLNLELPTTQAEFLQALKTAHQHGISPLAIGEQPWQIAQIFESFVIAYGGIDFYRQSLVELSPEHIRTLAMHQALQALREVSQWVSFTKNDERWDSATQALINGETLFQLGGDWILGELLAKKVKVPEAISCAPAPGSHNSYLYNMDSFVFMASKEFSYAEANQLATLLADKQFQTNFNRYKGSIPVRQDIALDTFNLCQQRSHQDFLYAAKEGNLVPSMTDSMAVNPMIQQAITNEIFHFFRNPAVSEEEVMKRIWAITSSN</sequence>
<dbReference type="OrthoDB" id="5580590at2"/>
<evidence type="ECO:0000256" key="5">
    <source>
        <dbReference type="ARBA" id="ARBA00049629"/>
    </source>
</evidence>
<evidence type="ECO:0000256" key="7">
    <source>
        <dbReference type="SAM" id="SignalP"/>
    </source>
</evidence>
<accession>A0A2J9UX19</accession>
<dbReference type="InterPro" id="IPR006059">
    <property type="entry name" value="SBP"/>
</dbReference>
<comment type="function">
    <text evidence="5">Part of a binding-protein-dependent transport system for a sugar.</text>
</comment>
<proteinExistence type="inferred from homology"/>
<dbReference type="EMBL" id="LOSJ02000002">
    <property type="protein sequence ID" value="PNM56076.1"/>
    <property type="molecule type" value="Genomic_DNA"/>
</dbReference>
<dbReference type="RefSeq" id="WP_000926824.1">
    <property type="nucleotide sequence ID" value="NZ_CAWMSS010000001.1"/>
</dbReference>
<organism evidence="8 9">
    <name type="scientific">Vibrio mimicus</name>
    <dbReference type="NCBI Taxonomy" id="674"/>
    <lineage>
        <taxon>Bacteria</taxon>
        <taxon>Pseudomonadati</taxon>
        <taxon>Pseudomonadota</taxon>
        <taxon>Gammaproteobacteria</taxon>
        <taxon>Vibrionales</taxon>
        <taxon>Vibrionaceae</taxon>
        <taxon>Vibrio</taxon>
    </lineage>
</organism>
<keyword evidence="4 7" id="KW-0732">Signal</keyword>
<dbReference type="SUPFAM" id="SSF53850">
    <property type="entry name" value="Periplasmic binding protein-like II"/>
    <property type="match status" value="1"/>
</dbReference>
<feature type="chain" id="PRO_5014317485" description="Probable sugar-binding periplasmic protein" evidence="7">
    <location>
        <begin position="21"/>
        <end position="410"/>
    </location>
</feature>
<evidence type="ECO:0000256" key="3">
    <source>
        <dbReference type="ARBA" id="ARBA00022448"/>
    </source>
</evidence>
<feature type="signal peptide" evidence="7">
    <location>
        <begin position="1"/>
        <end position="20"/>
    </location>
</feature>
<comment type="subcellular location">
    <subcellularLocation>
        <location evidence="1">Periplasm</location>
    </subcellularLocation>
</comment>
<gene>
    <name evidence="8" type="ORF">AL544_008310</name>
</gene>
<evidence type="ECO:0000256" key="1">
    <source>
        <dbReference type="ARBA" id="ARBA00004418"/>
    </source>
</evidence>
<protein>
    <recommendedName>
        <fullName evidence="6">Probable sugar-binding periplasmic protein</fullName>
    </recommendedName>
</protein>
<dbReference type="PANTHER" id="PTHR43649:SF28">
    <property type="entry name" value="BINDING PROTEIN COMPONENT OF ABC SUGAR TRANSPORTER-RELATED"/>
    <property type="match status" value="1"/>
</dbReference>
<dbReference type="Pfam" id="PF01547">
    <property type="entry name" value="SBP_bac_1"/>
    <property type="match status" value="1"/>
</dbReference>
<evidence type="ECO:0000313" key="9">
    <source>
        <dbReference type="Proteomes" id="UP000053748"/>
    </source>
</evidence>